<dbReference type="PANTHER" id="PTHR30290:SF9">
    <property type="entry name" value="OLIGOPEPTIDE-BINDING PROTEIN APPA"/>
    <property type="match status" value="1"/>
</dbReference>
<dbReference type="HOGENOM" id="CLU_017028_8_5_9"/>
<comment type="similarity">
    <text evidence="2">Belongs to the bacterial solute-binding protein 5 family.</text>
</comment>
<dbReference type="Gene3D" id="3.40.190.10">
    <property type="entry name" value="Periplasmic binding protein-like II"/>
    <property type="match status" value="1"/>
</dbReference>
<dbReference type="PIRSF" id="PIRSF002741">
    <property type="entry name" value="MppA"/>
    <property type="match status" value="1"/>
</dbReference>
<name>J7IQY3_DESMD</name>
<evidence type="ECO:0000256" key="3">
    <source>
        <dbReference type="ARBA" id="ARBA00022448"/>
    </source>
</evidence>
<dbReference type="PANTHER" id="PTHR30290">
    <property type="entry name" value="PERIPLASMIC BINDING COMPONENT OF ABC TRANSPORTER"/>
    <property type="match status" value="1"/>
</dbReference>
<dbReference type="GO" id="GO:0042597">
    <property type="term" value="C:periplasmic space"/>
    <property type="evidence" value="ECO:0007669"/>
    <property type="project" value="UniProtKB-ARBA"/>
</dbReference>
<organism evidence="7 8">
    <name type="scientific">Desulfosporosinus meridiei (strain ATCC BAA-275 / DSM 13257 / KCTC 12902 / NCIMB 13706 / S10)</name>
    <dbReference type="NCBI Taxonomy" id="768704"/>
    <lineage>
        <taxon>Bacteria</taxon>
        <taxon>Bacillati</taxon>
        <taxon>Bacillota</taxon>
        <taxon>Clostridia</taxon>
        <taxon>Eubacteriales</taxon>
        <taxon>Desulfitobacteriaceae</taxon>
        <taxon>Desulfosporosinus</taxon>
    </lineage>
</organism>
<dbReference type="PROSITE" id="PS51257">
    <property type="entry name" value="PROKAR_LIPOPROTEIN"/>
    <property type="match status" value="1"/>
</dbReference>
<dbReference type="Proteomes" id="UP000005262">
    <property type="component" value="Chromosome"/>
</dbReference>
<feature type="chain" id="PRO_5003793801" evidence="5">
    <location>
        <begin position="29"/>
        <end position="533"/>
    </location>
</feature>
<dbReference type="Gene3D" id="3.10.105.10">
    <property type="entry name" value="Dipeptide-binding Protein, Domain 3"/>
    <property type="match status" value="1"/>
</dbReference>
<feature type="domain" description="Solute-binding protein family 5" evidence="6">
    <location>
        <begin position="77"/>
        <end position="433"/>
    </location>
</feature>
<gene>
    <name evidence="7" type="ordered locus">Desmer_0554</name>
</gene>
<dbReference type="CDD" id="cd08518">
    <property type="entry name" value="PBP2_NikA_DppA_OppA_like_19"/>
    <property type="match status" value="1"/>
</dbReference>
<dbReference type="GO" id="GO:1904680">
    <property type="term" value="F:peptide transmembrane transporter activity"/>
    <property type="evidence" value="ECO:0007669"/>
    <property type="project" value="TreeGrafter"/>
</dbReference>
<reference evidence="7 8" key="1">
    <citation type="journal article" date="2012" name="J. Bacteriol.">
        <title>Complete genome sequences of Desulfosporosinus orientis DSM765T, Desulfosporosinus youngiae DSM17734T, Desulfosporosinus meridiei DSM13257T, and Desulfosporosinus acidiphilus DSM22704T.</title>
        <authorList>
            <person name="Pester M."/>
            <person name="Brambilla E."/>
            <person name="Alazard D."/>
            <person name="Rattei T."/>
            <person name="Weinmaier T."/>
            <person name="Han J."/>
            <person name="Lucas S."/>
            <person name="Lapidus A."/>
            <person name="Cheng J.F."/>
            <person name="Goodwin L."/>
            <person name="Pitluck S."/>
            <person name="Peters L."/>
            <person name="Ovchinnikova G."/>
            <person name="Teshima H."/>
            <person name="Detter J.C."/>
            <person name="Han C.S."/>
            <person name="Tapia R."/>
            <person name="Land M.L."/>
            <person name="Hauser L."/>
            <person name="Kyrpides N.C."/>
            <person name="Ivanova N.N."/>
            <person name="Pagani I."/>
            <person name="Huntmann M."/>
            <person name="Wei C.L."/>
            <person name="Davenport K.W."/>
            <person name="Daligault H."/>
            <person name="Chain P.S."/>
            <person name="Chen A."/>
            <person name="Mavromatis K."/>
            <person name="Markowitz V."/>
            <person name="Szeto E."/>
            <person name="Mikhailova N."/>
            <person name="Pati A."/>
            <person name="Wagner M."/>
            <person name="Woyke T."/>
            <person name="Ollivier B."/>
            <person name="Klenk H.P."/>
            <person name="Spring S."/>
            <person name="Loy A."/>
        </authorList>
    </citation>
    <scope>NUCLEOTIDE SEQUENCE [LARGE SCALE GENOMIC DNA]</scope>
    <source>
        <strain evidence="8">ATCC BAA-275 / DSM 13257 / NCIMB 13706 / S10</strain>
    </source>
</reference>
<dbReference type="AlphaFoldDB" id="J7IQY3"/>
<dbReference type="STRING" id="768704.Desmer_0554"/>
<dbReference type="Pfam" id="PF00496">
    <property type="entry name" value="SBP_bac_5"/>
    <property type="match status" value="1"/>
</dbReference>
<dbReference type="InterPro" id="IPR000914">
    <property type="entry name" value="SBP_5_dom"/>
</dbReference>
<dbReference type="EMBL" id="CP003629">
    <property type="protein sequence ID" value="AFQ42594.1"/>
    <property type="molecule type" value="Genomic_DNA"/>
</dbReference>
<dbReference type="GO" id="GO:0043190">
    <property type="term" value="C:ATP-binding cassette (ABC) transporter complex"/>
    <property type="evidence" value="ECO:0007669"/>
    <property type="project" value="InterPro"/>
</dbReference>
<accession>J7IQY3</accession>
<dbReference type="SUPFAM" id="SSF53850">
    <property type="entry name" value="Periplasmic binding protein-like II"/>
    <property type="match status" value="1"/>
</dbReference>
<dbReference type="PROSITE" id="PS01040">
    <property type="entry name" value="SBP_BACTERIAL_5"/>
    <property type="match status" value="1"/>
</dbReference>
<evidence type="ECO:0000256" key="4">
    <source>
        <dbReference type="ARBA" id="ARBA00022729"/>
    </source>
</evidence>
<dbReference type="RefSeq" id="WP_014901516.1">
    <property type="nucleotide sequence ID" value="NC_018515.1"/>
</dbReference>
<evidence type="ECO:0000259" key="6">
    <source>
        <dbReference type="Pfam" id="PF00496"/>
    </source>
</evidence>
<protein>
    <submittedName>
        <fullName evidence="7">ABC-type dipeptide transport system, periplasmic component</fullName>
    </submittedName>
</protein>
<evidence type="ECO:0000256" key="2">
    <source>
        <dbReference type="ARBA" id="ARBA00005695"/>
    </source>
</evidence>
<evidence type="ECO:0000256" key="5">
    <source>
        <dbReference type="SAM" id="SignalP"/>
    </source>
</evidence>
<sequence length="533" mass="58385">MFKRLSHTFLAVLIILALAVTSGCSSKADSTSTKPTDELTVAIGGEPDGGFDPTTGWGNYGSPVFQSTILQWDKDLKVINDLATDYTVSENGLTYQVNLRKDVKFTDGQALTAKDVVFTYQTATTNSSVFDLTNLQRVTATGDYSVEFTLKEAQSTFTSTLAKLGIVPEHAYSKDYSQKPIGSGPYKFVQWDKGQQLIVEANPDYYGPKPSFKKITFLYLTEEAAYAAAKAGQVDVAAVVPSLALQDIPGKKLVAYKSVDNRGIMFPYVKAGNKTTKGDPIGNDVTSDLAIRKAINLALDRKALVDGVLNGHGAPAYSVCDNLPWWNSETVLKDADKDGAKKILAEGGWKDSDNDGILEKNGLKAKFTLVYPSGDSVRQSLAIAVSDEIKPLGINIEVSGKSWDDIEKLMHSDAILFGWGAHDPLEMYNLFNSKYMGVDYFNAGYYSNPQVDEYMNKAMLSNNPTAADTYWKKAQWDGTTGFSALGDAPWAWLVNLDHLYYVSDNLDLGAQKVHAHGHGWPITDTIAQWHFTK</sequence>
<dbReference type="KEGG" id="dmi:Desmer_0554"/>
<reference evidence="8" key="2">
    <citation type="submission" date="2012-08" db="EMBL/GenBank/DDBJ databases">
        <title>Finished genome of Desulfosporosinus meridiei DSM 13257.</title>
        <authorList>
            <person name="Huntemann M."/>
            <person name="Wei C.-L."/>
            <person name="Han J."/>
            <person name="Detter J.C."/>
            <person name="Han C."/>
            <person name="Davenport K."/>
            <person name="Daligault H."/>
            <person name="Erkkila T."/>
            <person name="Gu W."/>
            <person name="Munk A.C.C."/>
            <person name="Teshima H."/>
            <person name="Xu Y."/>
            <person name="Chain P."/>
            <person name="Tapia R."/>
            <person name="Chen A."/>
            <person name="Krypides N."/>
            <person name="Mavromatis K."/>
            <person name="Markowitz V."/>
            <person name="Szeto E."/>
            <person name="Ivanova N."/>
            <person name="Mikhailova N."/>
            <person name="Ovchinnikova G."/>
            <person name="Pagani I."/>
            <person name="Pati A."/>
            <person name="Goodwin L."/>
            <person name="Peters L."/>
            <person name="Pitluck S."/>
            <person name="Woyke T."/>
            <person name="Pester M."/>
            <person name="Spring S."/>
            <person name="Ollivier B."/>
            <person name="Rattei T."/>
            <person name="Klenk H.-P."/>
            <person name="Wagner M."/>
            <person name="Loy A."/>
        </authorList>
    </citation>
    <scope>NUCLEOTIDE SEQUENCE [LARGE SCALE GENOMIC DNA]</scope>
    <source>
        <strain evidence="8">ATCC BAA-275 / DSM 13257 / NCIMB 13706 / S10</strain>
    </source>
</reference>
<comment type="subcellular location">
    <subcellularLocation>
        <location evidence="1">Cell membrane</location>
        <topology evidence="1">Lipid-anchor</topology>
    </subcellularLocation>
</comment>
<keyword evidence="8" id="KW-1185">Reference proteome</keyword>
<evidence type="ECO:0000256" key="1">
    <source>
        <dbReference type="ARBA" id="ARBA00004193"/>
    </source>
</evidence>
<feature type="signal peptide" evidence="5">
    <location>
        <begin position="1"/>
        <end position="28"/>
    </location>
</feature>
<evidence type="ECO:0000313" key="7">
    <source>
        <dbReference type="EMBL" id="AFQ42594.1"/>
    </source>
</evidence>
<dbReference type="eggNOG" id="COG0747">
    <property type="taxonomic scope" value="Bacteria"/>
</dbReference>
<dbReference type="InterPro" id="IPR030678">
    <property type="entry name" value="Peptide/Ni-bd"/>
</dbReference>
<keyword evidence="4 5" id="KW-0732">Signal</keyword>
<dbReference type="OrthoDB" id="137511at2"/>
<proteinExistence type="inferred from homology"/>
<evidence type="ECO:0000313" key="8">
    <source>
        <dbReference type="Proteomes" id="UP000005262"/>
    </source>
</evidence>
<dbReference type="InterPro" id="IPR023765">
    <property type="entry name" value="SBP_5_CS"/>
</dbReference>
<keyword evidence="3" id="KW-0813">Transport</keyword>
<dbReference type="InterPro" id="IPR039424">
    <property type="entry name" value="SBP_5"/>
</dbReference>
<dbReference type="GO" id="GO:0015833">
    <property type="term" value="P:peptide transport"/>
    <property type="evidence" value="ECO:0007669"/>
    <property type="project" value="TreeGrafter"/>
</dbReference>